<keyword evidence="3" id="KW-0808">Transferase</keyword>
<dbReference type="GO" id="GO:0003676">
    <property type="term" value="F:nucleic acid binding"/>
    <property type="evidence" value="ECO:0007669"/>
    <property type="project" value="InterPro"/>
</dbReference>
<dbReference type="PANTHER" id="PTHR33841">
    <property type="entry name" value="DNA METHYLTRANSFERASE YEEA-RELATED"/>
    <property type="match status" value="1"/>
</dbReference>
<evidence type="ECO:0000313" key="7">
    <source>
        <dbReference type="EMBL" id="AXR82477.1"/>
    </source>
</evidence>
<feature type="domain" description="Type II methyltransferase M.TaqI-like" evidence="6">
    <location>
        <begin position="484"/>
        <end position="671"/>
    </location>
</feature>
<organism evidence="7 8">
    <name type="scientific">Natrarchaeobaculum sulfurireducens</name>
    <dbReference type="NCBI Taxonomy" id="2044521"/>
    <lineage>
        <taxon>Archaea</taxon>
        <taxon>Methanobacteriati</taxon>
        <taxon>Methanobacteriota</taxon>
        <taxon>Stenosarchaea group</taxon>
        <taxon>Halobacteria</taxon>
        <taxon>Halobacteriales</taxon>
        <taxon>Natrialbaceae</taxon>
        <taxon>Natrarchaeobaculum</taxon>
    </lineage>
</organism>
<reference evidence="8" key="1">
    <citation type="submission" date="2018-02" db="EMBL/GenBank/DDBJ databases">
        <title>Phenotypic and genomic properties of facultatively anaerobic sulfur-reducing natronoarchaea from hypersaline soda lakes.</title>
        <authorList>
            <person name="Sorokin D.Y."/>
            <person name="Kublanov I.V."/>
            <person name="Roman P."/>
            <person name="Sinninghe Damste J.S."/>
            <person name="Golyshin P.N."/>
            <person name="Rojo D."/>
            <person name="Ciordia S."/>
            <person name="Mena M.D.C."/>
            <person name="Ferrer M."/>
            <person name="Messina E."/>
            <person name="Smedile F."/>
            <person name="La Spada G."/>
            <person name="La Cono V."/>
            <person name="Yakimov M.M."/>
        </authorList>
    </citation>
    <scope>NUCLEOTIDE SEQUENCE [LARGE SCALE GENOMIC DNA]</scope>
    <source>
        <strain evidence="8">AArc-Mg</strain>
    </source>
</reference>
<name>A0A346PSI2_9EURY</name>
<feature type="domain" description="Type II methyltransferase M.TaqI-like" evidence="6">
    <location>
        <begin position="726"/>
        <end position="793"/>
    </location>
</feature>
<protein>
    <recommendedName>
        <fullName evidence="1">site-specific DNA-methyltransferase (adenine-specific)</fullName>
        <ecNumber evidence="1">2.1.1.72</ecNumber>
    </recommendedName>
</protein>
<keyword evidence="8" id="KW-1185">Reference proteome</keyword>
<dbReference type="InterPro" id="IPR029063">
    <property type="entry name" value="SAM-dependent_MTases_sf"/>
</dbReference>
<dbReference type="PANTHER" id="PTHR33841:SF1">
    <property type="entry name" value="DNA METHYLTRANSFERASE A"/>
    <property type="match status" value="1"/>
</dbReference>
<dbReference type="GO" id="GO:0006304">
    <property type="term" value="P:DNA modification"/>
    <property type="evidence" value="ECO:0007669"/>
    <property type="project" value="InterPro"/>
</dbReference>
<evidence type="ECO:0000256" key="5">
    <source>
        <dbReference type="ARBA" id="ARBA00047942"/>
    </source>
</evidence>
<evidence type="ECO:0000313" key="8">
    <source>
        <dbReference type="Proteomes" id="UP000258613"/>
    </source>
</evidence>
<evidence type="ECO:0000259" key="6">
    <source>
        <dbReference type="Pfam" id="PF07669"/>
    </source>
</evidence>
<evidence type="ECO:0000256" key="3">
    <source>
        <dbReference type="ARBA" id="ARBA00022679"/>
    </source>
</evidence>
<gene>
    <name evidence="7" type="ORF">AArcMg_2485</name>
</gene>
<dbReference type="Gene3D" id="3.40.50.150">
    <property type="entry name" value="Vaccinia Virus protein VP39"/>
    <property type="match status" value="1"/>
</dbReference>
<dbReference type="SUPFAM" id="SSF53335">
    <property type="entry name" value="S-adenosyl-L-methionine-dependent methyltransferases"/>
    <property type="match status" value="1"/>
</dbReference>
<dbReference type="EMBL" id="CP027033">
    <property type="protein sequence ID" value="AXR82477.1"/>
    <property type="molecule type" value="Genomic_DNA"/>
</dbReference>
<dbReference type="InterPro" id="IPR050953">
    <property type="entry name" value="N4_N6_ade-DNA_methylase"/>
</dbReference>
<dbReference type="RefSeq" id="WP_117369120.1">
    <property type="nucleotide sequence ID" value="NZ_CP027033.1"/>
</dbReference>
<dbReference type="Proteomes" id="UP000258613">
    <property type="component" value="Chromosome"/>
</dbReference>
<dbReference type="EC" id="2.1.1.72" evidence="1"/>
<dbReference type="Pfam" id="PF07669">
    <property type="entry name" value="Eco57I"/>
    <property type="match status" value="2"/>
</dbReference>
<sequence>MTLQQITASDVASWDSLQDIAASFEKRGLKPRPNLGDDHELVLQLADDEFIVLVRAGLGESATDFKPEDTDRRHTNLVATNNFEEFTFITRVRTFGQQHGQIKHQKLSFSKSQFTSDSGEKNTILQKLNEIEYGSTAAIYGDLYDTQQIVKEFYEDFEKLRTELVQEVSGVPDDRGDAKQRYVQVTLDRMIFLYFIQEKRLLDRNPEYLHEHHKRVAGEDEDVYEEFYDPLFFDLLAEGKRDPEFGSLPYLNGGLFTTNPVEEEFPNAKLGGSAEETNELFGRILDFLSEWNWNVDERLDIVDPKNLSPAVLGHIFEQTVNQKEMGAYYTPEEITGFMARRSIHPYLLDQLNEAVDADYEEIDDIFALSEVEARTTGEEIVADGGTITQQGPTGAVQTEHVETLYFDILQEARVLDPAVGSGAFLLAAQDVLLDIYLQCLEYFEQIEAEGQSWELSSRTRDELEDIQERKGGKTLYAKREIILNNLYGVDIDDGAVEICKLRLWLSMVADIEDEPNEVEPLPNIDFNIRQGNSLIGFTEIVEVANDDGDATLTNYGGGAGTGVKEMYEDVIDAIERHQNATSAQEAINARRLAESRIDSHTESLDEKILNQFQEAGIDEVTIEDIREYHPFHWVLEFAPVYRDGGFDVIIGNPPWEVLSPNRDDYFVQFDETFRTKMPDEKDKTQSELLSDPEISEGWEKYKSEMDRRAKYFNEGEGYKLQTPEIDGKKVQNENELSMLFFERVFNLLGNGCYSSLILPGNIINGASAKDLRLHLLEESQLKNIIGFTNKGIFENIDDRFRFGILTFCAGNSTNVVNGIFDQTTLEPLKDIDSKSFEISRSVLKRYSPEARTFPNLTTKKEVDVLEKILSHPSISDDLDETWYASLYAEELHRAKDSDRLVENPEKGDYPVFEGKNIYQYHYNNEHLKDLDPISLWSVEEPTEKSGKHRIRMKNFRSHNSEISLKKSIYQKFDGTGSQKGFVNKLLEDHGRQPLDKEDVVMDCTEYRIAIREITNATNERTMIACVIPKGAVTVHTLHTVRPYKVDPTEDDLEKYPMHSAYERVFTDGELFTALGLLNSLPFDYLLRTKVNTHIVKYKFEESQMPRLTKGDDYFEYISQRAARLSCYGDEFEEMRERLGGISPANTEPDRRRLQAEIDAAAFHAYGLDRSDMKFVLNDFDRVEDPRLMDETYFQMVIEAYDELSEIGPCE</sequence>
<dbReference type="PROSITE" id="PS00092">
    <property type="entry name" value="N6_MTASE"/>
    <property type="match status" value="1"/>
</dbReference>
<dbReference type="AlphaFoldDB" id="A0A346PSI2"/>
<dbReference type="KEGG" id="nag:AArcMg_2485"/>
<dbReference type="GO" id="GO:0009007">
    <property type="term" value="F:site-specific DNA-methyltransferase (adenine-specific) activity"/>
    <property type="evidence" value="ECO:0007669"/>
    <property type="project" value="UniProtKB-EC"/>
</dbReference>
<evidence type="ECO:0000256" key="4">
    <source>
        <dbReference type="ARBA" id="ARBA00022691"/>
    </source>
</evidence>
<evidence type="ECO:0000256" key="2">
    <source>
        <dbReference type="ARBA" id="ARBA00022603"/>
    </source>
</evidence>
<dbReference type="OrthoDB" id="170702at2157"/>
<comment type="catalytic activity">
    <reaction evidence="5">
        <text>a 2'-deoxyadenosine in DNA + S-adenosyl-L-methionine = an N(6)-methyl-2'-deoxyadenosine in DNA + S-adenosyl-L-homocysteine + H(+)</text>
        <dbReference type="Rhea" id="RHEA:15197"/>
        <dbReference type="Rhea" id="RHEA-COMP:12418"/>
        <dbReference type="Rhea" id="RHEA-COMP:12419"/>
        <dbReference type="ChEBI" id="CHEBI:15378"/>
        <dbReference type="ChEBI" id="CHEBI:57856"/>
        <dbReference type="ChEBI" id="CHEBI:59789"/>
        <dbReference type="ChEBI" id="CHEBI:90615"/>
        <dbReference type="ChEBI" id="CHEBI:90616"/>
        <dbReference type="EC" id="2.1.1.72"/>
    </reaction>
</comment>
<keyword evidence="4" id="KW-0949">S-adenosyl-L-methionine</keyword>
<dbReference type="InterPro" id="IPR011639">
    <property type="entry name" value="MethylTrfase_TaqI-like_dom"/>
</dbReference>
<evidence type="ECO:0000256" key="1">
    <source>
        <dbReference type="ARBA" id="ARBA00011900"/>
    </source>
</evidence>
<dbReference type="REBASE" id="268845">
    <property type="entry name" value="NspMgORF2485P"/>
</dbReference>
<dbReference type="GO" id="GO:0032259">
    <property type="term" value="P:methylation"/>
    <property type="evidence" value="ECO:0007669"/>
    <property type="project" value="UniProtKB-KW"/>
</dbReference>
<dbReference type="GeneID" id="37642977"/>
<accession>A0A346PSI2</accession>
<proteinExistence type="predicted"/>
<keyword evidence="2" id="KW-0489">Methyltransferase</keyword>
<dbReference type="InterPro" id="IPR002052">
    <property type="entry name" value="DNA_methylase_N6_adenine_CS"/>
</dbReference>